<dbReference type="EMBL" id="UYRU01051977">
    <property type="protein sequence ID" value="VDN11662.1"/>
    <property type="molecule type" value="Genomic_DNA"/>
</dbReference>
<feature type="region of interest" description="Disordered" evidence="1">
    <location>
        <begin position="205"/>
        <end position="224"/>
    </location>
</feature>
<organism evidence="2 3">
    <name type="scientific">Dibothriocephalus latus</name>
    <name type="common">Fish tapeworm</name>
    <name type="synonym">Diphyllobothrium latum</name>
    <dbReference type="NCBI Taxonomy" id="60516"/>
    <lineage>
        <taxon>Eukaryota</taxon>
        <taxon>Metazoa</taxon>
        <taxon>Spiralia</taxon>
        <taxon>Lophotrochozoa</taxon>
        <taxon>Platyhelminthes</taxon>
        <taxon>Cestoda</taxon>
        <taxon>Eucestoda</taxon>
        <taxon>Diphyllobothriidea</taxon>
        <taxon>Diphyllobothriidae</taxon>
        <taxon>Dibothriocephalus</taxon>
    </lineage>
</organism>
<keyword evidence="3" id="KW-1185">Reference proteome</keyword>
<evidence type="ECO:0000256" key="1">
    <source>
        <dbReference type="SAM" id="MobiDB-lite"/>
    </source>
</evidence>
<dbReference type="AlphaFoldDB" id="A0A3P7NT49"/>
<name>A0A3P7NT49_DIBLA</name>
<proteinExistence type="predicted"/>
<reference evidence="2 3" key="1">
    <citation type="submission" date="2018-11" db="EMBL/GenBank/DDBJ databases">
        <authorList>
            <consortium name="Pathogen Informatics"/>
        </authorList>
    </citation>
    <scope>NUCLEOTIDE SEQUENCE [LARGE SCALE GENOMIC DNA]</scope>
</reference>
<dbReference type="OrthoDB" id="1421013at2759"/>
<accession>A0A3P7NT49</accession>
<sequence>MSEDSLFDAIPSEVSQHLVKFSEAIQNSWDIIADYRESVKGDKSEVRSLSISPSKTVPAFSDATCPDRLINGLRHKRAVLWLVHQIALFKFSSPKVQWCGGKGPSNPKRTGKFVVVPSCKRMLEINFQPFPGLTSEMRLSAPVFHLKMLAPVERISNPYDVQLGRAERITACLRRCQNLCEKQSSKRMHLDKQATTRFVRTALWQSAQSKTKKRRMDSESAGQT</sequence>
<evidence type="ECO:0000313" key="2">
    <source>
        <dbReference type="EMBL" id="VDN11662.1"/>
    </source>
</evidence>
<dbReference type="Proteomes" id="UP000281553">
    <property type="component" value="Unassembled WGS sequence"/>
</dbReference>
<gene>
    <name evidence="2" type="ORF">DILT_LOCUS7493</name>
</gene>
<evidence type="ECO:0000313" key="3">
    <source>
        <dbReference type="Proteomes" id="UP000281553"/>
    </source>
</evidence>
<protein>
    <submittedName>
        <fullName evidence="2">Uncharacterized protein</fullName>
    </submittedName>
</protein>